<dbReference type="AlphaFoldDB" id="A0A1J5Q689"/>
<comment type="caution">
    <text evidence="3">The sequence shown here is derived from an EMBL/GenBank/DDBJ whole genome shotgun (WGS) entry which is preliminary data.</text>
</comment>
<dbReference type="Pfam" id="PF02332">
    <property type="entry name" value="Phenol_Hydrox"/>
    <property type="match status" value="1"/>
</dbReference>
<dbReference type="EC" id="1.14.13.7" evidence="3"/>
<name>A0A1J5Q689_9ZZZZ</name>
<evidence type="ECO:0000313" key="3">
    <source>
        <dbReference type="EMBL" id="OIQ79225.1"/>
    </source>
</evidence>
<dbReference type="EMBL" id="MLJW01001252">
    <property type="protein sequence ID" value="OIQ79225.1"/>
    <property type="molecule type" value="Genomic_DNA"/>
</dbReference>
<reference evidence="3" key="1">
    <citation type="submission" date="2016-10" db="EMBL/GenBank/DDBJ databases">
        <title>Sequence of Gallionella enrichment culture.</title>
        <authorList>
            <person name="Poehlein A."/>
            <person name="Muehling M."/>
            <person name="Daniel R."/>
        </authorList>
    </citation>
    <scope>NUCLEOTIDE SEQUENCE</scope>
</reference>
<evidence type="ECO:0000256" key="2">
    <source>
        <dbReference type="ARBA" id="ARBA00023033"/>
    </source>
</evidence>
<dbReference type="CDD" id="cd01058">
    <property type="entry name" value="AAMH_B"/>
    <property type="match status" value="1"/>
</dbReference>
<dbReference type="InterPro" id="IPR003430">
    <property type="entry name" value="Phenol_Hydrox"/>
</dbReference>
<protein>
    <submittedName>
        <fullName evidence="3">Phenol hydroxylase P1 protein</fullName>
        <ecNumber evidence="3">1.14.13.7</ecNumber>
    </submittedName>
</protein>
<keyword evidence="2" id="KW-0503">Monooxygenase</keyword>
<dbReference type="GO" id="GO:0018662">
    <property type="term" value="F:phenol 2-monooxygenase activity"/>
    <property type="evidence" value="ECO:0007669"/>
    <property type="project" value="UniProtKB-EC"/>
</dbReference>
<organism evidence="3">
    <name type="scientific">mine drainage metagenome</name>
    <dbReference type="NCBI Taxonomy" id="410659"/>
    <lineage>
        <taxon>unclassified sequences</taxon>
        <taxon>metagenomes</taxon>
        <taxon>ecological metagenomes</taxon>
    </lineage>
</organism>
<dbReference type="InterPro" id="IPR012078">
    <property type="entry name" value="MP_mOase_hydro"/>
</dbReference>
<dbReference type="SUPFAM" id="SSF47240">
    <property type="entry name" value="Ferritin-like"/>
    <property type="match status" value="1"/>
</dbReference>
<sequence length="332" mass="37170">MTIDIKTLKVEPRRNTFGHIARRLGADKPASRYEEATLDIQATDNFHYKPLWDADHWHYDESRTAIRMRDWYSLRDPRQYYYASYNIARAGQYQATERNFDFVAKRGLLDIVEPEWRETVGFYLLPLRHMEWAANMNSTNMCDRGYGTAITAPCIFSAGDHLAMAQILGRIGLALDGNLGTSLQEAKTAWMEAPEWQGLRKLAEDSLVIEDWFEQLVAQNLVIDGLLYPLVYGAFDKAGQTRGGTGLSMLTEFMNDWFTEHSRWVDAVIKTAAAESADNKALLGQWRGQWLAAAKSAFAPLAARVLGADRGAAALDEAAAALNKRAAALGLA</sequence>
<dbReference type="PIRSF" id="PIRSF000040">
    <property type="entry name" value="MMOH_comp"/>
    <property type="match status" value="1"/>
</dbReference>
<keyword evidence="1 3" id="KW-0560">Oxidoreductase</keyword>
<dbReference type="InterPro" id="IPR009078">
    <property type="entry name" value="Ferritin-like_SF"/>
</dbReference>
<dbReference type="InterPro" id="IPR012348">
    <property type="entry name" value="RNR-like"/>
</dbReference>
<dbReference type="Gene3D" id="1.10.620.20">
    <property type="entry name" value="Ribonucleotide Reductase, subunit A"/>
    <property type="match status" value="1"/>
</dbReference>
<accession>A0A1J5Q689</accession>
<gene>
    <name evidence="3" type="primary">mphL_2</name>
    <name evidence="3" type="ORF">GALL_390360</name>
</gene>
<proteinExistence type="predicted"/>
<evidence type="ECO:0000256" key="1">
    <source>
        <dbReference type="ARBA" id="ARBA00023002"/>
    </source>
</evidence>